<keyword evidence="5" id="KW-1185">Reference proteome</keyword>
<evidence type="ECO:0000256" key="1">
    <source>
        <dbReference type="ARBA" id="ARBA00022630"/>
    </source>
</evidence>
<dbReference type="PANTHER" id="PTHR43278">
    <property type="entry name" value="NAD(P)H-DEPENDENT FMN-CONTAINING OXIDOREDUCTASE YWQN-RELATED"/>
    <property type="match status" value="1"/>
</dbReference>
<dbReference type="PANTHER" id="PTHR43278:SF4">
    <property type="entry name" value="NAD(P)H-DEPENDENT FMN-CONTAINING OXIDOREDUCTASE YWQN-RELATED"/>
    <property type="match status" value="1"/>
</dbReference>
<reference evidence="4 5" key="1">
    <citation type="submission" date="2020-08" db="EMBL/GenBank/DDBJ databases">
        <title>Genome public.</title>
        <authorList>
            <person name="Liu C."/>
            <person name="Sun Q."/>
        </authorList>
    </citation>
    <scope>NUCLEOTIDE SEQUENCE [LARGE SCALE GENOMIC DNA]</scope>
    <source>
        <strain evidence="4 5">NSJ-35</strain>
    </source>
</reference>
<keyword evidence="1" id="KW-0285">Flavoprotein</keyword>
<dbReference type="Proteomes" id="UP000606889">
    <property type="component" value="Unassembled WGS sequence"/>
</dbReference>
<dbReference type="Pfam" id="PF03358">
    <property type="entry name" value="FMN_red"/>
    <property type="match status" value="1"/>
</dbReference>
<accession>A0ABR7EKF1</accession>
<evidence type="ECO:0000259" key="3">
    <source>
        <dbReference type="Pfam" id="PF03358"/>
    </source>
</evidence>
<feature type="domain" description="NADPH-dependent FMN reductase-like" evidence="3">
    <location>
        <begin position="4"/>
        <end position="126"/>
    </location>
</feature>
<evidence type="ECO:0000313" key="4">
    <source>
        <dbReference type="EMBL" id="MBC5649479.1"/>
    </source>
</evidence>
<dbReference type="InterPro" id="IPR005025">
    <property type="entry name" value="FMN_Rdtase-like_dom"/>
</dbReference>
<name>A0ABR7EKF1_9FIRM</name>
<organism evidence="4 5">
    <name type="scientific">Christensenella tenuis</name>
    <dbReference type="NCBI Taxonomy" id="2763033"/>
    <lineage>
        <taxon>Bacteria</taxon>
        <taxon>Bacillati</taxon>
        <taxon>Bacillota</taxon>
        <taxon>Clostridia</taxon>
        <taxon>Christensenellales</taxon>
        <taxon>Christensenellaceae</taxon>
        <taxon>Christensenella</taxon>
    </lineage>
</organism>
<dbReference type="EMBL" id="JACOON010000008">
    <property type="protein sequence ID" value="MBC5649479.1"/>
    <property type="molecule type" value="Genomic_DNA"/>
</dbReference>
<comment type="caution">
    <text evidence="4">The sequence shown here is derived from an EMBL/GenBank/DDBJ whole genome shotgun (WGS) entry which is preliminary data.</text>
</comment>
<evidence type="ECO:0000313" key="5">
    <source>
        <dbReference type="Proteomes" id="UP000606889"/>
    </source>
</evidence>
<proteinExistence type="predicted"/>
<dbReference type="InterPro" id="IPR029039">
    <property type="entry name" value="Flavoprotein-like_sf"/>
</dbReference>
<dbReference type="SUPFAM" id="SSF52218">
    <property type="entry name" value="Flavoproteins"/>
    <property type="match status" value="1"/>
</dbReference>
<gene>
    <name evidence="4" type="ORF">H8S18_14115</name>
</gene>
<dbReference type="RefSeq" id="WP_186858929.1">
    <property type="nucleotide sequence ID" value="NZ_JACOON010000008.1"/>
</dbReference>
<sequence>MGKNIVVLTGSPRKGGNSDRMADAFIRGAQEAGHTTVKIETAALDVKGCRACDGCYRGSRACFFNDDFNSIAQSVLEADAVVVATPLYWFSFPAQIKNVIDKFYAFVVGGKEFKNKECALLTCGGDSEEKAFDGLVRSYELIAEYLGWKDRGRLVLTGVNAKGDIEKTDGLVRAEKMGAEF</sequence>
<evidence type="ECO:0000256" key="2">
    <source>
        <dbReference type="ARBA" id="ARBA00022643"/>
    </source>
</evidence>
<dbReference type="InterPro" id="IPR051796">
    <property type="entry name" value="ISF_SsuE-like"/>
</dbReference>
<protein>
    <submittedName>
        <fullName evidence="4">Flavodoxin family protein</fullName>
    </submittedName>
</protein>
<keyword evidence="2" id="KW-0288">FMN</keyword>
<dbReference type="Gene3D" id="3.40.50.360">
    <property type="match status" value="1"/>
</dbReference>